<dbReference type="EMBL" id="JAVDQT010000013">
    <property type="protein sequence ID" value="MDR6434641.1"/>
    <property type="molecule type" value="Genomic_DNA"/>
</dbReference>
<organism evidence="2 3">
    <name type="scientific">Brucella pseudogrignonensis</name>
    <dbReference type="NCBI Taxonomy" id="419475"/>
    <lineage>
        <taxon>Bacteria</taxon>
        <taxon>Pseudomonadati</taxon>
        <taxon>Pseudomonadota</taxon>
        <taxon>Alphaproteobacteria</taxon>
        <taxon>Hyphomicrobiales</taxon>
        <taxon>Brucellaceae</taxon>
        <taxon>Brucella/Ochrobactrum group</taxon>
        <taxon>Brucella</taxon>
    </lineage>
</organism>
<proteinExistence type="predicted"/>
<reference evidence="2 3" key="1">
    <citation type="submission" date="2023-07" db="EMBL/GenBank/DDBJ databases">
        <title>Sorghum-associated microbial communities from plants grown in Nebraska, USA.</title>
        <authorList>
            <person name="Schachtman D."/>
        </authorList>
    </citation>
    <scope>NUCLEOTIDE SEQUENCE [LARGE SCALE GENOMIC DNA]</scope>
    <source>
        <strain evidence="2 3">DS1730</strain>
    </source>
</reference>
<keyword evidence="1" id="KW-0472">Membrane</keyword>
<keyword evidence="3" id="KW-1185">Reference proteome</keyword>
<gene>
    <name evidence="2" type="ORF">J2782_004394</name>
</gene>
<evidence type="ECO:0000256" key="1">
    <source>
        <dbReference type="SAM" id="Phobius"/>
    </source>
</evidence>
<comment type="caution">
    <text evidence="2">The sequence shown here is derived from an EMBL/GenBank/DDBJ whole genome shotgun (WGS) entry which is preliminary data.</text>
</comment>
<protein>
    <submittedName>
        <fullName evidence="2">Uncharacterized protein</fullName>
    </submittedName>
</protein>
<name>A0ABU1MFY5_9HYPH</name>
<dbReference type="RefSeq" id="WP_310016113.1">
    <property type="nucleotide sequence ID" value="NZ_JAVDQT010000013.1"/>
</dbReference>
<keyword evidence="1" id="KW-0812">Transmembrane</keyword>
<sequence length="83" mass="9318">MTEQQKVEDNFEKAIKATMTTGMFVIILFSVFVTSSIVANKFFVPNKYEHVSSSKTGERIQTQILTAKDIALASVSERDLIDE</sequence>
<feature type="transmembrane region" description="Helical" evidence="1">
    <location>
        <begin position="21"/>
        <end position="43"/>
    </location>
</feature>
<keyword evidence="1" id="KW-1133">Transmembrane helix</keyword>
<accession>A0ABU1MFY5</accession>
<evidence type="ECO:0000313" key="2">
    <source>
        <dbReference type="EMBL" id="MDR6434641.1"/>
    </source>
</evidence>
<evidence type="ECO:0000313" key="3">
    <source>
        <dbReference type="Proteomes" id="UP001184614"/>
    </source>
</evidence>
<dbReference type="Proteomes" id="UP001184614">
    <property type="component" value="Unassembled WGS sequence"/>
</dbReference>